<evidence type="ECO:0000313" key="2">
    <source>
        <dbReference type="Proteomes" id="UP000202440"/>
    </source>
</evidence>
<dbReference type="KEGG" id="bsan:CHH28_16220"/>
<reference evidence="1 2" key="1">
    <citation type="submission" date="2017-07" db="EMBL/GenBank/DDBJ databases">
        <title>Annotated genome sequence of Bacterioplanes sanyensis isolated from Red Sea.</title>
        <authorList>
            <person name="Rehman Z.U."/>
        </authorList>
    </citation>
    <scope>NUCLEOTIDE SEQUENCE [LARGE SCALE GENOMIC DNA]</scope>
    <source>
        <strain evidence="1 2">NV9</strain>
    </source>
</reference>
<evidence type="ECO:0000313" key="1">
    <source>
        <dbReference type="EMBL" id="ASP40124.1"/>
    </source>
</evidence>
<name>A0A222FNP2_9GAMM</name>
<protein>
    <recommendedName>
        <fullName evidence="3">PepSY domain-containing protein</fullName>
    </recommendedName>
</protein>
<gene>
    <name evidence="1" type="ORF">CHH28_16220</name>
</gene>
<dbReference type="EMBL" id="CP022530">
    <property type="protein sequence ID" value="ASP40124.1"/>
    <property type="molecule type" value="Genomic_DNA"/>
</dbReference>
<evidence type="ECO:0008006" key="3">
    <source>
        <dbReference type="Google" id="ProtNLM"/>
    </source>
</evidence>
<dbReference type="AlphaFoldDB" id="A0A222FNP2"/>
<proteinExistence type="predicted"/>
<sequence>MGCCVLLLWACAAHAECRDRDAMAASDDLALKLLRNAEIFYPAKVLKVHHPTRRKEIASYIKVKNKRYSIFTLVDEECNAVFRKRTRQND</sequence>
<keyword evidence="2" id="KW-1185">Reference proteome</keyword>
<organism evidence="1 2">
    <name type="scientific">Bacterioplanes sanyensis</name>
    <dbReference type="NCBI Taxonomy" id="1249553"/>
    <lineage>
        <taxon>Bacteria</taxon>
        <taxon>Pseudomonadati</taxon>
        <taxon>Pseudomonadota</taxon>
        <taxon>Gammaproteobacteria</taxon>
        <taxon>Oceanospirillales</taxon>
        <taxon>Oceanospirillaceae</taxon>
        <taxon>Bacterioplanes</taxon>
    </lineage>
</organism>
<accession>A0A222FNP2</accession>
<dbReference type="Proteomes" id="UP000202440">
    <property type="component" value="Chromosome"/>
</dbReference>